<dbReference type="RefSeq" id="XP_001013447.1">
    <property type="nucleotide sequence ID" value="XM_001013447.1"/>
</dbReference>
<reference evidence="18" key="1">
    <citation type="journal article" date="2006" name="PLoS Biol.">
        <title>Macronuclear genome sequence of the ciliate Tetrahymena thermophila, a model eukaryote.</title>
        <authorList>
            <person name="Eisen J.A."/>
            <person name="Coyne R.S."/>
            <person name="Wu M."/>
            <person name="Wu D."/>
            <person name="Thiagarajan M."/>
            <person name="Wortman J.R."/>
            <person name="Badger J.H."/>
            <person name="Ren Q."/>
            <person name="Amedeo P."/>
            <person name="Jones K.M."/>
            <person name="Tallon L.J."/>
            <person name="Delcher A.L."/>
            <person name="Salzberg S.L."/>
            <person name="Silva J.C."/>
            <person name="Haas B.J."/>
            <person name="Majoros W.H."/>
            <person name="Farzad M."/>
            <person name="Carlton J.M."/>
            <person name="Smith R.K. Jr."/>
            <person name="Garg J."/>
            <person name="Pearlman R.E."/>
            <person name="Karrer K.M."/>
            <person name="Sun L."/>
            <person name="Manning G."/>
            <person name="Elde N.C."/>
            <person name="Turkewitz A.P."/>
            <person name="Asai D.J."/>
            <person name="Wilkes D.E."/>
            <person name="Wang Y."/>
            <person name="Cai H."/>
            <person name="Collins K."/>
            <person name="Stewart B.A."/>
            <person name="Lee S.R."/>
            <person name="Wilamowska K."/>
            <person name="Weinberg Z."/>
            <person name="Ruzzo W.L."/>
            <person name="Wloga D."/>
            <person name="Gaertig J."/>
            <person name="Frankel J."/>
            <person name="Tsao C.-C."/>
            <person name="Gorovsky M.A."/>
            <person name="Keeling P.J."/>
            <person name="Waller R.F."/>
            <person name="Patron N.J."/>
            <person name="Cherry J.M."/>
            <person name="Stover N.A."/>
            <person name="Krieger C.J."/>
            <person name="del Toro C."/>
            <person name="Ryder H.F."/>
            <person name="Williamson S.C."/>
            <person name="Barbeau R.A."/>
            <person name="Hamilton E.P."/>
            <person name="Orias E."/>
        </authorList>
    </citation>
    <scope>NUCLEOTIDE SEQUENCE [LARGE SCALE GENOMIC DNA]</scope>
    <source>
        <strain evidence="18">SB210</strain>
    </source>
</reference>
<dbReference type="GO" id="GO:0031902">
    <property type="term" value="C:late endosome membrane"/>
    <property type="evidence" value="ECO:0007669"/>
    <property type="project" value="UniProtKB-SubCell"/>
</dbReference>
<keyword evidence="13" id="KW-0458">Lysosome</keyword>
<dbReference type="PANTHER" id="PTHR22950">
    <property type="entry name" value="AMINO ACID TRANSPORTER"/>
    <property type="match status" value="1"/>
</dbReference>
<feature type="transmembrane region" description="Helical" evidence="15">
    <location>
        <begin position="25"/>
        <end position="44"/>
    </location>
</feature>
<feature type="transmembrane region" description="Helical" evidence="15">
    <location>
        <begin position="50"/>
        <end position="71"/>
    </location>
</feature>
<dbReference type="KEGG" id="tet:TTHERM_01227840"/>
<keyword evidence="18" id="KW-1185">Reference proteome</keyword>
<evidence type="ECO:0000256" key="15">
    <source>
        <dbReference type="SAM" id="Phobius"/>
    </source>
</evidence>
<evidence type="ECO:0000256" key="4">
    <source>
        <dbReference type="ARBA" id="ARBA00022692"/>
    </source>
</evidence>
<evidence type="ECO:0000256" key="13">
    <source>
        <dbReference type="ARBA" id="ARBA00023228"/>
    </source>
</evidence>
<dbReference type="InterPro" id="IPR013057">
    <property type="entry name" value="AA_transpt_TM"/>
</dbReference>
<gene>
    <name evidence="17" type="ORF">TTHERM_01227840</name>
</gene>
<feature type="transmembrane region" description="Helical" evidence="15">
    <location>
        <begin position="151"/>
        <end position="169"/>
    </location>
</feature>
<dbReference type="GO" id="GO:0005765">
    <property type="term" value="C:lysosomal membrane"/>
    <property type="evidence" value="ECO:0007669"/>
    <property type="project" value="UniProtKB-SubCell"/>
</dbReference>
<dbReference type="GeneID" id="7842839"/>
<dbReference type="Proteomes" id="UP000009168">
    <property type="component" value="Unassembled WGS sequence"/>
</dbReference>
<evidence type="ECO:0000256" key="7">
    <source>
        <dbReference type="ARBA" id="ARBA00022970"/>
    </source>
</evidence>
<dbReference type="HOGENOM" id="CLU_514396_0_0_1"/>
<feature type="transmembrane region" description="Helical" evidence="15">
    <location>
        <begin position="374"/>
        <end position="395"/>
    </location>
</feature>
<comment type="similarity">
    <text evidence="14">Belongs to the amino acid/polyamine transporter 2 family. SLC38A9 subfamily.</text>
</comment>
<feature type="transmembrane region" description="Helical" evidence="15">
    <location>
        <begin position="218"/>
        <end position="237"/>
    </location>
</feature>
<evidence type="ECO:0000256" key="14">
    <source>
        <dbReference type="ARBA" id="ARBA00038442"/>
    </source>
</evidence>
<evidence type="ECO:0000256" key="6">
    <source>
        <dbReference type="ARBA" id="ARBA00022753"/>
    </source>
</evidence>
<name>Q239I8_TETTS</name>
<feature type="transmembrane region" description="Helical" evidence="15">
    <location>
        <begin position="92"/>
        <end position="113"/>
    </location>
</feature>
<dbReference type="GO" id="GO:0046872">
    <property type="term" value="F:metal ion binding"/>
    <property type="evidence" value="ECO:0007669"/>
    <property type="project" value="UniProtKB-KW"/>
</dbReference>
<dbReference type="InParanoid" id="Q239I8"/>
<comment type="subcellular location">
    <subcellularLocation>
        <location evidence="1">Late endosome membrane</location>
        <topology evidence="1">Multi-pass membrane protein</topology>
    </subcellularLocation>
    <subcellularLocation>
        <location evidence="2">Lysosome membrane</location>
        <topology evidence="2">Multi-pass membrane protein</topology>
    </subcellularLocation>
</comment>
<dbReference type="GO" id="GO:0015179">
    <property type="term" value="F:L-amino acid transmembrane transporter activity"/>
    <property type="evidence" value="ECO:0007669"/>
    <property type="project" value="TreeGrafter"/>
</dbReference>
<evidence type="ECO:0000256" key="8">
    <source>
        <dbReference type="ARBA" id="ARBA00022989"/>
    </source>
</evidence>
<dbReference type="Pfam" id="PF01490">
    <property type="entry name" value="Aa_trans"/>
    <property type="match status" value="1"/>
</dbReference>
<keyword evidence="12" id="KW-0325">Glycoprotein</keyword>
<evidence type="ECO:0000259" key="16">
    <source>
        <dbReference type="Pfam" id="PF01490"/>
    </source>
</evidence>
<keyword evidence="4 15" id="KW-0812">Transmembrane</keyword>
<organism evidence="17 18">
    <name type="scientific">Tetrahymena thermophila (strain SB210)</name>
    <dbReference type="NCBI Taxonomy" id="312017"/>
    <lineage>
        <taxon>Eukaryota</taxon>
        <taxon>Sar</taxon>
        <taxon>Alveolata</taxon>
        <taxon>Ciliophora</taxon>
        <taxon>Intramacronucleata</taxon>
        <taxon>Oligohymenophorea</taxon>
        <taxon>Hymenostomatida</taxon>
        <taxon>Tetrahymenina</taxon>
        <taxon>Tetrahymenidae</taxon>
        <taxon>Tetrahymena</taxon>
    </lineage>
</organism>
<keyword evidence="10 15" id="KW-0472">Membrane</keyword>
<dbReference type="OrthoDB" id="302047at2759"/>
<evidence type="ECO:0000256" key="2">
    <source>
        <dbReference type="ARBA" id="ARBA00004155"/>
    </source>
</evidence>
<dbReference type="AlphaFoldDB" id="Q239I8"/>
<evidence type="ECO:0000313" key="18">
    <source>
        <dbReference type="Proteomes" id="UP000009168"/>
    </source>
</evidence>
<dbReference type="STRING" id="312017.Q239I8"/>
<keyword evidence="5" id="KW-0479">Metal-binding</keyword>
<keyword evidence="6" id="KW-0967">Endosome</keyword>
<proteinExistence type="inferred from homology"/>
<evidence type="ECO:0000256" key="5">
    <source>
        <dbReference type="ARBA" id="ARBA00022723"/>
    </source>
</evidence>
<evidence type="ECO:0000313" key="17">
    <source>
        <dbReference type="EMBL" id="EAR93202.1"/>
    </source>
</evidence>
<feature type="transmembrane region" description="Helical" evidence="15">
    <location>
        <begin position="258"/>
        <end position="277"/>
    </location>
</feature>
<keyword evidence="11" id="KW-1015">Disulfide bond</keyword>
<feature type="domain" description="Amino acid transporter transmembrane" evidence="16">
    <location>
        <begin position="20"/>
        <end position="401"/>
    </location>
</feature>
<evidence type="ECO:0000256" key="3">
    <source>
        <dbReference type="ARBA" id="ARBA00022448"/>
    </source>
</evidence>
<feature type="transmembrane region" description="Helical" evidence="15">
    <location>
        <begin position="502"/>
        <end position="524"/>
    </location>
</feature>
<dbReference type="PANTHER" id="PTHR22950:SF244">
    <property type="entry name" value="NEUTRAL AMINO ACID TRANSPORTER 9"/>
    <property type="match status" value="1"/>
</dbReference>
<feature type="transmembrane region" description="Helical" evidence="15">
    <location>
        <begin position="181"/>
        <end position="198"/>
    </location>
</feature>
<evidence type="ECO:0000256" key="10">
    <source>
        <dbReference type="ARBA" id="ARBA00023136"/>
    </source>
</evidence>
<dbReference type="EMBL" id="GG662731">
    <property type="protein sequence ID" value="EAR93202.1"/>
    <property type="molecule type" value="Genomic_DNA"/>
</dbReference>
<sequence>MGGVKNIDKHADVSTYQVNTNPQTAFAILNSMIGGTILLLPIYFNNVGYLSSSMVIFITGIMCYKGADIYIQHLKKDEFDSQETIHRILGKGWRIFFVIISTINMFFGCLVYYDFSIDMLYSIITFVMKKSGCEQGNQFEELSKVSYDRFSVQYLAFAMFPVFLSICFLRNFKFLVKLAELGVYSIYSYIVFIIYNFITNITSETLQQNTGEIKLFTWNIGTLGCTASSAFSTHNSVCQIMKCNKDQSKNRFVIKMTYVVGAIIYLIIGIIGALGVVGRKSQTGSDAIIISDYYSVDDWQPLVVQILYFIHLVSMNPIFFDICRQRFFDIIYESRGGQAPKWVFVTVNIFYCLICTLVKILHITPDIIINFNGAFSSFFIIYLIPSLLHLACYHGKNKLLRALRRSIRSERDIKVKDIQDKLIVNQSEFTNQNEDEEEEQHKNLALFKANSSGQKQSVIIEEEDENLSERNSINRMQRNSSMRKSCNDHEDEIHSVNKYVRYFVYIFIIITGMSIFFYGMYSLFDQAINS</sequence>
<protein>
    <submittedName>
        <fullName evidence="17">Transmembrane amino acid transporter protein</fullName>
    </submittedName>
</protein>
<dbReference type="eggNOG" id="ENOG502SNKU">
    <property type="taxonomic scope" value="Eukaryota"/>
</dbReference>
<evidence type="ECO:0000256" key="11">
    <source>
        <dbReference type="ARBA" id="ARBA00023157"/>
    </source>
</evidence>
<feature type="transmembrane region" description="Helical" evidence="15">
    <location>
        <begin position="342"/>
        <end position="362"/>
    </location>
</feature>
<keyword evidence="3" id="KW-0813">Transport</keyword>
<keyword evidence="9" id="KW-0915">Sodium</keyword>
<evidence type="ECO:0000256" key="12">
    <source>
        <dbReference type="ARBA" id="ARBA00023180"/>
    </source>
</evidence>
<feature type="transmembrane region" description="Helical" evidence="15">
    <location>
        <begin position="302"/>
        <end position="322"/>
    </location>
</feature>
<evidence type="ECO:0000256" key="1">
    <source>
        <dbReference type="ARBA" id="ARBA00004107"/>
    </source>
</evidence>
<evidence type="ECO:0000256" key="9">
    <source>
        <dbReference type="ARBA" id="ARBA00023053"/>
    </source>
</evidence>
<keyword evidence="7" id="KW-0029">Amino-acid transport</keyword>
<accession>Q239I8</accession>
<keyword evidence="8 15" id="KW-1133">Transmembrane helix</keyword>